<organism evidence="1 2">
    <name type="scientific">Vanrija albida</name>
    <dbReference type="NCBI Taxonomy" id="181172"/>
    <lineage>
        <taxon>Eukaryota</taxon>
        <taxon>Fungi</taxon>
        <taxon>Dikarya</taxon>
        <taxon>Basidiomycota</taxon>
        <taxon>Agaricomycotina</taxon>
        <taxon>Tremellomycetes</taxon>
        <taxon>Trichosporonales</taxon>
        <taxon>Trichosporonaceae</taxon>
        <taxon>Vanrija</taxon>
    </lineage>
</organism>
<accession>A0ABR3QFN1</accession>
<dbReference type="PANTHER" id="PTHR38696">
    <property type="entry name" value="MEDIATOR OF RNA POLYMERASE II TRANSCRIPTION SUBUNIT 13"/>
    <property type="match status" value="1"/>
</dbReference>
<evidence type="ECO:0000313" key="1">
    <source>
        <dbReference type="EMBL" id="KAL1413528.1"/>
    </source>
</evidence>
<gene>
    <name evidence="1" type="ORF">Q8F55_001302</name>
</gene>
<comment type="caution">
    <text evidence="1">The sequence shown here is derived from an EMBL/GenBank/DDBJ whole genome shotgun (WGS) entry which is preliminary data.</text>
</comment>
<sequence>MAAPPAYHDVVGGSAPPIAEASSSASPFRRRKVASITLHDNDRMYILGFPPELMKMLEKLIHSEWRVGIQKVTVLKSGGSEYKFKGEPWDVRDRRDGIPACRLMMRILSALALEGWGLVLSTGFQHSPHNNDTLFFREGPRLERTFFVISFPRSDRIRIIDAPRHVEDQFISVFRSWWSGVQNREELGRGVYEFQLKGKPFGQSAKDNIPIRLMMSELLEVLDGLGYEVFANVGMDYGDSHSREERRNWTSVDTWFLTDRRE</sequence>
<dbReference type="GeneID" id="95982345"/>
<dbReference type="Proteomes" id="UP001565368">
    <property type="component" value="Unassembled WGS sequence"/>
</dbReference>
<dbReference type="RefSeq" id="XP_069213472.1">
    <property type="nucleotide sequence ID" value="XM_069349928.1"/>
</dbReference>
<name>A0ABR3QFN1_9TREE</name>
<proteinExistence type="predicted"/>
<dbReference type="PANTHER" id="PTHR38696:SF1">
    <property type="entry name" value="MEDIATOR OF RNA POLYMERASE II TRANSCRIPTION SUBUNIT 13"/>
    <property type="match status" value="1"/>
</dbReference>
<dbReference type="EMBL" id="JBBXJM010000001">
    <property type="protein sequence ID" value="KAL1413528.1"/>
    <property type="molecule type" value="Genomic_DNA"/>
</dbReference>
<evidence type="ECO:0000313" key="2">
    <source>
        <dbReference type="Proteomes" id="UP001565368"/>
    </source>
</evidence>
<protein>
    <submittedName>
        <fullName evidence="1">Uncharacterized protein</fullName>
    </submittedName>
</protein>
<keyword evidence="2" id="KW-1185">Reference proteome</keyword>
<reference evidence="1 2" key="1">
    <citation type="submission" date="2023-08" db="EMBL/GenBank/DDBJ databases">
        <title>Annotated Genome Sequence of Vanrija albida AlHP1.</title>
        <authorList>
            <person name="Herzog R."/>
        </authorList>
    </citation>
    <scope>NUCLEOTIDE SEQUENCE [LARGE SCALE GENOMIC DNA]</scope>
    <source>
        <strain evidence="1 2">AlHP1</strain>
    </source>
</reference>